<organism evidence="1 2">
    <name type="scientific">Flavobacterium segetis</name>
    <dbReference type="NCBI Taxonomy" id="271157"/>
    <lineage>
        <taxon>Bacteria</taxon>
        <taxon>Pseudomonadati</taxon>
        <taxon>Bacteroidota</taxon>
        <taxon>Flavobacteriia</taxon>
        <taxon>Flavobacteriales</taxon>
        <taxon>Flavobacteriaceae</taxon>
        <taxon>Flavobacterium</taxon>
    </lineage>
</organism>
<dbReference type="RefSeq" id="WP_072993671.1">
    <property type="nucleotide sequence ID" value="NZ_FQWE01000011.1"/>
</dbReference>
<accession>A0A1M5JK34</accession>
<dbReference type="Proteomes" id="UP000184036">
    <property type="component" value="Unassembled WGS sequence"/>
</dbReference>
<proteinExistence type="predicted"/>
<name>A0A1M5JK34_9FLAO</name>
<keyword evidence="2" id="KW-1185">Reference proteome</keyword>
<gene>
    <name evidence="1" type="ORF">SAMN05444396_11138</name>
</gene>
<protein>
    <submittedName>
        <fullName evidence="1">Uncharacterized protein</fullName>
    </submittedName>
</protein>
<reference evidence="2" key="1">
    <citation type="submission" date="2016-11" db="EMBL/GenBank/DDBJ databases">
        <authorList>
            <person name="Varghese N."/>
            <person name="Submissions S."/>
        </authorList>
    </citation>
    <scope>NUCLEOTIDE SEQUENCE [LARGE SCALE GENOMIC DNA]</scope>
    <source>
        <strain evidence="2">DSM 19741</strain>
    </source>
</reference>
<dbReference type="AlphaFoldDB" id="A0A1M5JK34"/>
<dbReference type="EMBL" id="FQWE01000011">
    <property type="protein sequence ID" value="SHG40609.1"/>
    <property type="molecule type" value="Genomic_DNA"/>
</dbReference>
<dbReference type="OrthoDB" id="676347at2"/>
<sequence length="146" mass="16595">MIQTLRSFVARSIRTTIALALIAICYSCEKNIPFEESIIVPAAQGNVTIKKDNNNNYAISIKIFNLAEVGRLQPAKSFYLIWVETEQHEYKNVGQIDSEKNLISNKLKAKFETVTSFKPVKIFITAENELDPQRPAKQIILATKFF</sequence>
<evidence type="ECO:0000313" key="1">
    <source>
        <dbReference type="EMBL" id="SHG40609.1"/>
    </source>
</evidence>
<evidence type="ECO:0000313" key="2">
    <source>
        <dbReference type="Proteomes" id="UP000184036"/>
    </source>
</evidence>